<evidence type="ECO:0000256" key="1">
    <source>
        <dbReference type="SAM" id="MobiDB-lite"/>
    </source>
</evidence>
<evidence type="ECO:0000313" key="2">
    <source>
        <dbReference type="EMBL" id="KAH7036702.1"/>
    </source>
</evidence>
<evidence type="ECO:0000313" key="3">
    <source>
        <dbReference type="Proteomes" id="UP000774617"/>
    </source>
</evidence>
<sequence length="246" mass="26793">MTRHRARPATRLRRATGQRAHGRTAPPLTERRGWVRGGQTSASGAGFPAGRRPRLLLLPARAWAFPSIAATDALRSRPPAHRLRCPACSHAPAPPPLPLCPSLPPHLRCRPRPLCHPRLLLPLPESPLLPLRRPAYAPPAGAQTRRRSTSARMRSTASSSRFCSSWPGKPPSSTCIHFYETPSLSLPRGIRGHRQAGRVLACSCCFLSSQAPGCLVLYIPCPHEGITSRSLQSTAACSFDKTKKEN</sequence>
<gene>
    <name evidence="2" type="ORF">B0J12DRAFT_259608</name>
</gene>
<proteinExistence type="predicted"/>
<reference evidence="2 3" key="1">
    <citation type="journal article" date="2021" name="Nat. Commun.">
        <title>Genetic determinants of endophytism in the Arabidopsis root mycobiome.</title>
        <authorList>
            <person name="Mesny F."/>
            <person name="Miyauchi S."/>
            <person name="Thiergart T."/>
            <person name="Pickel B."/>
            <person name="Atanasova L."/>
            <person name="Karlsson M."/>
            <person name="Huettel B."/>
            <person name="Barry K.W."/>
            <person name="Haridas S."/>
            <person name="Chen C."/>
            <person name="Bauer D."/>
            <person name="Andreopoulos W."/>
            <person name="Pangilinan J."/>
            <person name="LaButti K."/>
            <person name="Riley R."/>
            <person name="Lipzen A."/>
            <person name="Clum A."/>
            <person name="Drula E."/>
            <person name="Henrissat B."/>
            <person name="Kohler A."/>
            <person name="Grigoriev I.V."/>
            <person name="Martin F.M."/>
            <person name="Hacquard S."/>
        </authorList>
    </citation>
    <scope>NUCLEOTIDE SEQUENCE [LARGE SCALE GENOMIC DNA]</scope>
    <source>
        <strain evidence="2 3">MPI-SDFR-AT-0080</strain>
    </source>
</reference>
<accession>A0ABQ8FYX1</accession>
<feature type="region of interest" description="Disordered" evidence="1">
    <location>
        <begin position="1"/>
        <end position="47"/>
    </location>
</feature>
<dbReference type="EMBL" id="JAGTJR010000034">
    <property type="protein sequence ID" value="KAH7036702.1"/>
    <property type="molecule type" value="Genomic_DNA"/>
</dbReference>
<keyword evidence="3" id="KW-1185">Reference proteome</keyword>
<name>A0ABQ8FYX1_9PEZI</name>
<comment type="caution">
    <text evidence="2">The sequence shown here is derived from an EMBL/GenBank/DDBJ whole genome shotgun (WGS) entry which is preliminary data.</text>
</comment>
<dbReference type="Proteomes" id="UP000774617">
    <property type="component" value="Unassembled WGS sequence"/>
</dbReference>
<feature type="compositionally biased region" description="Basic residues" evidence="1">
    <location>
        <begin position="1"/>
        <end position="22"/>
    </location>
</feature>
<protein>
    <submittedName>
        <fullName evidence="2">Uncharacterized protein</fullName>
    </submittedName>
</protein>
<organism evidence="2 3">
    <name type="scientific">Macrophomina phaseolina</name>
    <dbReference type="NCBI Taxonomy" id="35725"/>
    <lineage>
        <taxon>Eukaryota</taxon>
        <taxon>Fungi</taxon>
        <taxon>Dikarya</taxon>
        <taxon>Ascomycota</taxon>
        <taxon>Pezizomycotina</taxon>
        <taxon>Dothideomycetes</taxon>
        <taxon>Dothideomycetes incertae sedis</taxon>
        <taxon>Botryosphaeriales</taxon>
        <taxon>Botryosphaeriaceae</taxon>
        <taxon>Macrophomina</taxon>
    </lineage>
</organism>
<feature type="region of interest" description="Disordered" evidence="1">
    <location>
        <begin position="132"/>
        <end position="155"/>
    </location>
</feature>